<evidence type="ECO:0000313" key="4">
    <source>
        <dbReference type="Proteomes" id="UP000309747"/>
    </source>
</evidence>
<dbReference type="RefSeq" id="WP_136885198.1">
    <property type="nucleotide sequence ID" value="NZ_SUNI01000004.1"/>
</dbReference>
<protein>
    <submittedName>
        <fullName evidence="3">Uncharacterized protein</fullName>
    </submittedName>
</protein>
<keyword evidence="2" id="KW-1133">Transmembrane helix</keyword>
<proteinExistence type="predicted"/>
<gene>
    <name evidence="3" type="ORF">FA743_07245</name>
</gene>
<dbReference type="AlphaFoldDB" id="A0A4U0RDI8"/>
<name>A0A4U0RDI8_9RHOB</name>
<dbReference type="OrthoDB" id="7870250at2"/>
<keyword evidence="4" id="KW-1185">Reference proteome</keyword>
<accession>A0A4U0RDI8</accession>
<keyword evidence="1" id="KW-0175">Coiled coil</keyword>
<evidence type="ECO:0000256" key="1">
    <source>
        <dbReference type="SAM" id="Coils"/>
    </source>
</evidence>
<dbReference type="EMBL" id="SUNI01000004">
    <property type="protein sequence ID" value="TJZ92652.1"/>
    <property type="molecule type" value="Genomic_DNA"/>
</dbReference>
<dbReference type="Proteomes" id="UP000309747">
    <property type="component" value="Unassembled WGS sequence"/>
</dbReference>
<feature type="coiled-coil region" evidence="1">
    <location>
        <begin position="74"/>
        <end position="104"/>
    </location>
</feature>
<organism evidence="3 4">
    <name type="scientific">Paracoccus gahaiensis</name>
    <dbReference type="NCBI Taxonomy" id="1706839"/>
    <lineage>
        <taxon>Bacteria</taxon>
        <taxon>Pseudomonadati</taxon>
        <taxon>Pseudomonadota</taxon>
        <taxon>Alphaproteobacteria</taxon>
        <taxon>Rhodobacterales</taxon>
        <taxon>Paracoccaceae</taxon>
        <taxon>Paracoccus</taxon>
    </lineage>
</organism>
<evidence type="ECO:0000256" key="2">
    <source>
        <dbReference type="SAM" id="Phobius"/>
    </source>
</evidence>
<comment type="caution">
    <text evidence="3">The sequence shown here is derived from an EMBL/GenBank/DDBJ whole genome shotgun (WGS) entry which is preliminary data.</text>
</comment>
<keyword evidence="2" id="KW-0812">Transmembrane</keyword>
<evidence type="ECO:0000313" key="3">
    <source>
        <dbReference type="EMBL" id="TJZ92652.1"/>
    </source>
</evidence>
<feature type="transmembrane region" description="Helical" evidence="2">
    <location>
        <begin position="6"/>
        <end position="28"/>
    </location>
</feature>
<sequence>MTRSEFITVTALILFGAFLLGWLASWLVHRLARPARADMTELDRMAHQMHEAEEAREAMLVVLEDRTARLAASEAELETAVQGLRDSRNEIEELRDYIERALARR</sequence>
<keyword evidence="2" id="KW-0472">Membrane</keyword>
<reference evidence="3 4" key="1">
    <citation type="submission" date="2019-04" db="EMBL/GenBank/DDBJ databases">
        <authorList>
            <person name="Li J."/>
        </authorList>
    </citation>
    <scope>NUCLEOTIDE SEQUENCE [LARGE SCALE GENOMIC DNA]</scope>
    <source>
        <strain evidence="3 4">KCTC 42687</strain>
    </source>
</reference>